<dbReference type="EMBL" id="GDHC01013408">
    <property type="protein sequence ID" value="JAQ05221.1"/>
    <property type="molecule type" value="Transcribed_RNA"/>
</dbReference>
<protein>
    <submittedName>
        <fullName evidence="5">RNA-binding protein 34</fullName>
    </submittedName>
</protein>
<accession>A0A0A9ZF65</accession>
<feature type="compositionally biased region" description="Polar residues" evidence="3">
    <location>
        <begin position="1"/>
        <end position="12"/>
    </location>
</feature>
<reference evidence="5" key="1">
    <citation type="journal article" date="2014" name="PLoS ONE">
        <title>Transcriptome-Based Identification of ABC Transporters in the Western Tarnished Plant Bug Lygus hesperus.</title>
        <authorList>
            <person name="Hull J.J."/>
            <person name="Chaney K."/>
            <person name="Geib S.M."/>
            <person name="Fabrick J.A."/>
            <person name="Brent C.S."/>
            <person name="Walsh D."/>
            <person name="Lavine L.C."/>
        </authorList>
    </citation>
    <scope>NUCLEOTIDE SEQUENCE</scope>
</reference>
<dbReference type="SMART" id="SM00360">
    <property type="entry name" value="RRM"/>
    <property type="match status" value="1"/>
</dbReference>
<evidence type="ECO:0000313" key="6">
    <source>
        <dbReference type="EMBL" id="JAQ05221.1"/>
    </source>
</evidence>
<dbReference type="Pfam" id="PF00076">
    <property type="entry name" value="RRM_1"/>
    <property type="match status" value="1"/>
</dbReference>
<feature type="domain" description="RRM" evidence="4">
    <location>
        <begin position="37"/>
        <end position="137"/>
    </location>
</feature>
<proteinExistence type="predicted"/>
<gene>
    <name evidence="5" type="primary">RBM34_2</name>
    <name evidence="6" type="synonym">RBM34_1</name>
    <name evidence="5" type="ORF">CM83_17066</name>
    <name evidence="6" type="ORF">g.9489</name>
</gene>
<name>A0A0A9ZF65_LYGHE</name>
<dbReference type="InterPro" id="IPR000504">
    <property type="entry name" value="RRM_dom"/>
</dbReference>
<dbReference type="EMBL" id="GBHO01000505">
    <property type="protein sequence ID" value="JAG43099.1"/>
    <property type="molecule type" value="Transcribed_RNA"/>
</dbReference>
<sequence length="137" mass="15194">MPGDSIATNTAGKSKRKHTKKTLLRHALHQNLDEDGRTVFVGNLPNTIQKRVVEKMFKKCGAIEAVRIRCQALTSANEKSQNVGRAIRVLRKEIRDDPNTSAVAYVLFKNVTSVRTALQVNGVVYGNRHIIVTTLDA</sequence>
<dbReference type="FunFam" id="3.30.70.330:FF:001177">
    <property type="entry name" value="Putative RNA binding protein"/>
    <property type="match status" value="1"/>
</dbReference>
<dbReference type="InterPro" id="IPR035979">
    <property type="entry name" value="RBD_domain_sf"/>
</dbReference>
<reference evidence="6" key="3">
    <citation type="journal article" date="2016" name="Gigascience">
        <title>De novo construction of an expanded transcriptome assembly for the western tarnished plant bug, Lygus hesperus.</title>
        <authorList>
            <person name="Tassone E.E."/>
            <person name="Geib S.M."/>
            <person name="Hall B."/>
            <person name="Fabrick J.A."/>
            <person name="Brent C.S."/>
            <person name="Hull J.J."/>
        </authorList>
    </citation>
    <scope>NUCLEOTIDE SEQUENCE</scope>
</reference>
<organism evidence="5">
    <name type="scientific">Lygus hesperus</name>
    <name type="common">Western plant bug</name>
    <dbReference type="NCBI Taxonomy" id="30085"/>
    <lineage>
        <taxon>Eukaryota</taxon>
        <taxon>Metazoa</taxon>
        <taxon>Ecdysozoa</taxon>
        <taxon>Arthropoda</taxon>
        <taxon>Hexapoda</taxon>
        <taxon>Insecta</taxon>
        <taxon>Pterygota</taxon>
        <taxon>Neoptera</taxon>
        <taxon>Paraneoptera</taxon>
        <taxon>Hemiptera</taxon>
        <taxon>Heteroptera</taxon>
        <taxon>Panheteroptera</taxon>
        <taxon>Cimicomorpha</taxon>
        <taxon>Miridae</taxon>
        <taxon>Mirini</taxon>
        <taxon>Lygus</taxon>
    </lineage>
</organism>
<feature type="region of interest" description="Disordered" evidence="3">
    <location>
        <begin position="1"/>
        <end position="20"/>
    </location>
</feature>
<evidence type="ECO:0000259" key="4">
    <source>
        <dbReference type="PROSITE" id="PS50102"/>
    </source>
</evidence>
<dbReference type="AlphaFoldDB" id="A0A0A9ZF65"/>
<dbReference type="PROSITE" id="PS50102">
    <property type="entry name" value="RRM"/>
    <property type="match status" value="1"/>
</dbReference>
<dbReference type="GO" id="GO:0003723">
    <property type="term" value="F:RNA binding"/>
    <property type="evidence" value="ECO:0007669"/>
    <property type="project" value="UniProtKB-UniRule"/>
</dbReference>
<dbReference type="Gene3D" id="3.30.70.330">
    <property type="match status" value="1"/>
</dbReference>
<evidence type="ECO:0000256" key="2">
    <source>
        <dbReference type="PROSITE-ProRule" id="PRU00176"/>
    </source>
</evidence>
<evidence type="ECO:0000313" key="5">
    <source>
        <dbReference type="EMBL" id="JAG43099.1"/>
    </source>
</evidence>
<dbReference type="SUPFAM" id="SSF54928">
    <property type="entry name" value="RNA-binding domain, RBD"/>
    <property type="match status" value="1"/>
</dbReference>
<keyword evidence="1 2" id="KW-0694">RNA-binding</keyword>
<dbReference type="InterPro" id="IPR012677">
    <property type="entry name" value="Nucleotide-bd_a/b_plait_sf"/>
</dbReference>
<evidence type="ECO:0000256" key="1">
    <source>
        <dbReference type="ARBA" id="ARBA00022884"/>
    </source>
</evidence>
<reference evidence="5" key="2">
    <citation type="submission" date="2014-07" db="EMBL/GenBank/DDBJ databases">
        <authorList>
            <person name="Hull J."/>
        </authorList>
    </citation>
    <scope>NUCLEOTIDE SEQUENCE</scope>
</reference>
<evidence type="ECO:0000256" key="3">
    <source>
        <dbReference type="SAM" id="MobiDB-lite"/>
    </source>
</evidence>